<keyword evidence="1" id="KW-0472">Membrane</keyword>
<dbReference type="Proteomes" id="UP001500301">
    <property type="component" value="Unassembled WGS sequence"/>
</dbReference>
<name>A0ABP6VJF0_9ACTN</name>
<comment type="caution">
    <text evidence="2">The sequence shown here is derived from an EMBL/GenBank/DDBJ whole genome shotgun (WGS) entry which is preliminary data.</text>
</comment>
<proteinExistence type="predicted"/>
<dbReference type="RefSeq" id="WP_218235684.1">
    <property type="nucleotide sequence ID" value="NZ_BAABBB010000012.1"/>
</dbReference>
<gene>
    <name evidence="2" type="ORF">GCM10022263_23820</name>
</gene>
<keyword evidence="1" id="KW-0812">Transmembrane</keyword>
<keyword evidence="3" id="KW-1185">Reference proteome</keyword>
<evidence type="ECO:0008006" key="4">
    <source>
        <dbReference type="Google" id="ProtNLM"/>
    </source>
</evidence>
<evidence type="ECO:0000313" key="2">
    <source>
        <dbReference type="EMBL" id="GAA3535081.1"/>
    </source>
</evidence>
<evidence type="ECO:0000256" key="1">
    <source>
        <dbReference type="SAM" id="Phobius"/>
    </source>
</evidence>
<keyword evidence="1" id="KW-1133">Transmembrane helix</keyword>
<organism evidence="2 3">
    <name type="scientific">Nocardioides daeguensis</name>
    <dbReference type="NCBI Taxonomy" id="908359"/>
    <lineage>
        <taxon>Bacteria</taxon>
        <taxon>Bacillati</taxon>
        <taxon>Actinomycetota</taxon>
        <taxon>Actinomycetes</taxon>
        <taxon>Propionibacteriales</taxon>
        <taxon>Nocardioidaceae</taxon>
        <taxon>Nocardioides</taxon>
    </lineage>
</organism>
<dbReference type="EMBL" id="BAABBB010000012">
    <property type="protein sequence ID" value="GAA3535081.1"/>
    <property type="molecule type" value="Genomic_DNA"/>
</dbReference>
<evidence type="ECO:0000313" key="3">
    <source>
        <dbReference type="Proteomes" id="UP001500301"/>
    </source>
</evidence>
<protein>
    <recommendedName>
        <fullName evidence="4">DUF4232 domain-containing protein</fullName>
    </recommendedName>
</protein>
<accession>A0ABP6VJF0</accession>
<feature type="transmembrane region" description="Helical" evidence="1">
    <location>
        <begin position="41"/>
        <end position="61"/>
    </location>
</feature>
<reference evidence="3" key="1">
    <citation type="journal article" date="2019" name="Int. J. Syst. Evol. Microbiol.">
        <title>The Global Catalogue of Microorganisms (GCM) 10K type strain sequencing project: providing services to taxonomists for standard genome sequencing and annotation.</title>
        <authorList>
            <consortium name="The Broad Institute Genomics Platform"/>
            <consortium name="The Broad Institute Genome Sequencing Center for Infectious Disease"/>
            <person name="Wu L."/>
            <person name="Ma J."/>
        </authorList>
    </citation>
    <scope>NUCLEOTIDE SEQUENCE [LARGE SCALE GENOMIC DNA]</scope>
    <source>
        <strain evidence="3">JCM 17460</strain>
    </source>
</reference>
<sequence>MSELDEQLRDFVRRGAVPVPHVPDLLERVAAGQRRHRRRQVAGLAAAACVVAGLGVAGVVLRPAGHDRVPNPAASPACGTVTIRATGVDPGDPGTGLPGGLVLVLDGPAARTCAIGSGVRITVGTGTSATTGTIPPTFAPVSLGVGQHASVHASWRNWCGEQSPAVRIDFPDGSATESELGRDVPACTDPATPSVLEFTTAQLTDVQGGGQRP</sequence>